<dbReference type="STRING" id="1149755.A0A2J6QU65"/>
<dbReference type="InterPro" id="IPR011057">
    <property type="entry name" value="Mss4-like_sf"/>
</dbReference>
<evidence type="ECO:0000256" key="4">
    <source>
        <dbReference type="ARBA" id="ARBA00023239"/>
    </source>
</evidence>
<dbReference type="EMBL" id="KZ613971">
    <property type="protein sequence ID" value="PMD29805.1"/>
    <property type="molecule type" value="Genomic_DNA"/>
</dbReference>
<dbReference type="PANTHER" id="PTHR33337">
    <property type="entry name" value="GFA DOMAIN-CONTAINING PROTEIN"/>
    <property type="match status" value="1"/>
</dbReference>
<keyword evidence="2" id="KW-0479">Metal-binding</keyword>
<dbReference type="OrthoDB" id="5422068at2759"/>
<dbReference type="GO" id="GO:0016846">
    <property type="term" value="F:carbon-sulfur lyase activity"/>
    <property type="evidence" value="ECO:0007669"/>
    <property type="project" value="InterPro"/>
</dbReference>
<evidence type="ECO:0000256" key="2">
    <source>
        <dbReference type="ARBA" id="ARBA00022723"/>
    </source>
</evidence>
<dbReference type="Pfam" id="PF04828">
    <property type="entry name" value="GFA"/>
    <property type="match status" value="1"/>
</dbReference>
<name>A0A2J6QU65_HYAVF</name>
<reference evidence="6 7" key="1">
    <citation type="submission" date="2016-04" db="EMBL/GenBank/DDBJ databases">
        <title>A degradative enzymes factory behind the ericoid mycorrhizal symbiosis.</title>
        <authorList>
            <consortium name="DOE Joint Genome Institute"/>
            <person name="Martino E."/>
            <person name="Morin E."/>
            <person name="Grelet G."/>
            <person name="Kuo A."/>
            <person name="Kohler A."/>
            <person name="Daghino S."/>
            <person name="Barry K."/>
            <person name="Choi C."/>
            <person name="Cichocki N."/>
            <person name="Clum A."/>
            <person name="Copeland A."/>
            <person name="Hainaut M."/>
            <person name="Haridas S."/>
            <person name="Labutti K."/>
            <person name="Lindquist E."/>
            <person name="Lipzen A."/>
            <person name="Khouja H.-R."/>
            <person name="Murat C."/>
            <person name="Ohm R."/>
            <person name="Olson A."/>
            <person name="Spatafora J."/>
            <person name="Veneault-Fourrey C."/>
            <person name="Henrissat B."/>
            <person name="Grigoriev I."/>
            <person name="Martin F."/>
            <person name="Perotto S."/>
        </authorList>
    </citation>
    <scope>NUCLEOTIDE SEQUENCE [LARGE SCALE GENOMIC DNA]</scope>
    <source>
        <strain evidence="6 7">F</strain>
    </source>
</reference>
<gene>
    <name evidence="6" type="ORF">L207DRAFT_520677</name>
</gene>
<evidence type="ECO:0000313" key="6">
    <source>
        <dbReference type="EMBL" id="PMD29805.1"/>
    </source>
</evidence>
<dbReference type="Proteomes" id="UP000235786">
    <property type="component" value="Unassembled WGS sequence"/>
</dbReference>
<evidence type="ECO:0000313" key="7">
    <source>
        <dbReference type="Proteomes" id="UP000235786"/>
    </source>
</evidence>
<evidence type="ECO:0000256" key="1">
    <source>
        <dbReference type="ARBA" id="ARBA00005495"/>
    </source>
</evidence>
<dbReference type="GO" id="GO:0046872">
    <property type="term" value="F:metal ion binding"/>
    <property type="evidence" value="ECO:0007669"/>
    <property type="project" value="UniProtKB-KW"/>
</dbReference>
<evidence type="ECO:0000259" key="5">
    <source>
        <dbReference type="PROSITE" id="PS51891"/>
    </source>
</evidence>
<dbReference type="PANTHER" id="PTHR33337:SF40">
    <property type="entry name" value="CENP-V_GFA DOMAIN-CONTAINING PROTEIN-RELATED"/>
    <property type="match status" value="1"/>
</dbReference>
<keyword evidence="3" id="KW-0862">Zinc</keyword>
<dbReference type="Gene3D" id="3.90.1590.10">
    <property type="entry name" value="glutathione-dependent formaldehyde- activating enzyme (gfa)"/>
    <property type="match status" value="1"/>
</dbReference>
<sequence length="205" mass="23877">MPLPREPFTLNGGCNCGSVRYKMSVPKFEERPISVYCDEHALSDQTRFPQVLIDHCNDCRRATGSMTPAWIATVVSFLEFSIQSTSERSSIKGDEILKIENLGTKQFSPLKWYRSSESKFRAFCENCGTSLCYRSTNLKADWPDMVDFLLGTIDREDLEKDWLKPEREMWWEKGIPWVRDLIRDGTIKEDLPRHPLWKMNHHVPS</sequence>
<dbReference type="InterPro" id="IPR006913">
    <property type="entry name" value="CENP-V/GFA"/>
</dbReference>
<dbReference type="PROSITE" id="PS51891">
    <property type="entry name" value="CENP_V_GFA"/>
    <property type="match status" value="1"/>
</dbReference>
<evidence type="ECO:0000256" key="3">
    <source>
        <dbReference type="ARBA" id="ARBA00022833"/>
    </source>
</evidence>
<protein>
    <recommendedName>
        <fullName evidence="5">CENP-V/GFA domain-containing protein</fullName>
    </recommendedName>
</protein>
<dbReference type="AlphaFoldDB" id="A0A2J6QU65"/>
<dbReference type="SUPFAM" id="SSF51316">
    <property type="entry name" value="Mss4-like"/>
    <property type="match status" value="1"/>
</dbReference>
<organism evidence="6 7">
    <name type="scientific">Hyaloscypha variabilis (strain UAMH 11265 / GT02V1 / F)</name>
    <name type="common">Meliniomyces variabilis</name>
    <dbReference type="NCBI Taxonomy" id="1149755"/>
    <lineage>
        <taxon>Eukaryota</taxon>
        <taxon>Fungi</taxon>
        <taxon>Dikarya</taxon>
        <taxon>Ascomycota</taxon>
        <taxon>Pezizomycotina</taxon>
        <taxon>Leotiomycetes</taxon>
        <taxon>Helotiales</taxon>
        <taxon>Hyaloscyphaceae</taxon>
        <taxon>Hyaloscypha</taxon>
        <taxon>Hyaloscypha variabilis</taxon>
    </lineage>
</organism>
<accession>A0A2J6QU65</accession>
<feature type="domain" description="CENP-V/GFA" evidence="5">
    <location>
        <begin position="10"/>
        <end position="172"/>
    </location>
</feature>
<comment type="similarity">
    <text evidence="1">Belongs to the Gfa family.</text>
</comment>
<keyword evidence="7" id="KW-1185">Reference proteome</keyword>
<proteinExistence type="inferred from homology"/>
<keyword evidence="4" id="KW-0456">Lyase</keyword>